<dbReference type="Proteomes" id="UP000033612">
    <property type="component" value="Unassembled WGS sequence"/>
</dbReference>
<organism evidence="2 3">
    <name type="scientific">Lactobacillus kimbladii</name>
    <dbReference type="NCBI Taxonomy" id="1218506"/>
    <lineage>
        <taxon>Bacteria</taxon>
        <taxon>Bacillati</taxon>
        <taxon>Bacillota</taxon>
        <taxon>Bacilli</taxon>
        <taxon>Lactobacillales</taxon>
        <taxon>Lactobacillaceae</taxon>
        <taxon>Lactobacillus</taxon>
    </lineage>
</organism>
<feature type="domain" description="Nitroreductase" evidence="1">
    <location>
        <begin position="83"/>
        <end position="234"/>
    </location>
</feature>
<dbReference type="OrthoDB" id="9801593at2"/>
<evidence type="ECO:0000313" key="2">
    <source>
        <dbReference type="EMBL" id="KJY59032.1"/>
    </source>
</evidence>
<evidence type="ECO:0000259" key="1">
    <source>
        <dbReference type="Pfam" id="PF00881"/>
    </source>
</evidence>
<dbReference type="PANTHER" id="PTHR43745">
    <property type="entry name" value="NITROREDUCTASE MJ1384-RELATED"/>
    <property type="match status" value="1"/>
</dbReference>
<dbReference type="InterPro" id="IPR000415">
    <property type="entry name" value="Nitroreductase-like"/>
</dbReference>
<name>A0A0F4LJL1_9LACO</name>
<proteinExistence type="predicted"/>
<reference evidence="2 3" key="1">
    <citation type="submission" date="2015-01" db="EMBL/GenBank/DDBJ databases">
        <title>Comparative genomics of the lactic acid bacteria isolated from the honey bee gut.</title>
        <authorList>
            <person name="Ellegaard K.M."/>
            <person name="Tamarit D."/>
            <person name="Javelind E."/>
            <person name="Olofsson T."/>
            <person name="Andersson S.G."/>
            <person name="Vasquez A."/>
        </authorList>
    </citation>
    <scope>NUCLEOTIDE SEQUENCE [LARGE SCALE GENOMIC DNA]</scope>
    <source>
        <strain evidence="2 3">Hma2</strain>
    </source>
</reference>
<comment type="caution">
    <text evidence="2">The sequence shown here is derived from an EMBL/GenBank/DDBJ whole genome shotgun (WGS) entry which is preliminary data.</text>
</comment>
<gene>
    <name evidence="2" type="ORF">JF75_05640</name>
</gene>
<dbReference type="Gene3D" id="3.40.109.10">
    <property type="entry name" value="NADH Oxidase"/>
    <property type="match status" value="1"/>
</dbReference>
<accession>A0A0F4LJL1</accession>
<dbReference type="HOGENOM" id="CLU_059362_2_1_9"/>
<dbReference type="EMBL" id="JXLH01000010">
    <property type="protein sequence ID" value="KJY59032.1"/>
    <property type="molecule type" value="Genomic_DNA"/>
</dbReference>
<dbReference type="InterPro" id="IPR052544">
    <property type="entry name" value="Bacteriocin_Proc_Enz"/>
</dbReference>
<evidence type="ECO:0000313" key="3">
    <source>
        <dbReference type="Proteomes" id="UP000033612"/>
    </source>
</evidence>
<dbReference type="AlphaFoldDB" id="A0A0F4LJL1"/>
<dbReference type="CDD" id="cd02142">
    <property type="entry name" value="McbC_SagB-like_oxidoreductase"/>
    <property type="match status" value="1"/>
</dbReference>
<dbReference type="RefSeq" id="WP_046331762.1">
    <property type="nucleotide sequence ID" value="NZ_JBHTBO010000024.1"/>
</dbReference>
<dbReference type="InterPro" id="IPR029479">
    <property type="entry name" value="Nitroreductase"/>
</dbReference>
<dbReference type="Pfam" id="PF00881">
    <property type="entry name" value="Nitroreductase"/>
    <property type="match status" value="1"/>
</dbReference>
<protein>
    <recommendedName>
        <fullName evidence="1">Nitroreductase domain-containing protein</fullName>
    </recommendedName>
</protein>
<sequence>MEKYNDSCELTRSGVPLFRLFHNETSLSNNTSASFDASIQNAFDDENFMHEVLNQCKKRKKSLGGISLDKVEVPNNSLFECLAKRRSCRDFSKESVSFKKLSAILFFSYGLVSGKGCTVPSAGGAYPIKLIVCCNKVDGIAKGMYQYSFQRNELTLLSNNIDYNKITGSKEYAINCAFSIHFIASPVLQCYKYQDRGYRFMTLECGHIAQNLSLVSEYYGIGSVCSGGYLDGEFINFIESIKNLGCYKEDMYLYEMFFGYPLHIN</sequence>
<dbReference type="SUPFAM" id="SSF55469">
    <property type="entry name" value="FMN-dependent nitroreductase-like"/>
    <property type="match status" value="1"/>
</dbReference>
<dbReference type="GO" id="GO:0016491">
    <property type="term" value="F:oxidoreductase activity"/>
    <property type="evidence" value="ECO:0007669"/>
    <property type="project" value="InterPro"/>
</dbReference>
<keyword evidence="3" id="KW-1185">Reference proteome</keyword>
<dbReference type="PATRIC" id="fig|1218506.3.peg.613"/>
<dbReference type="PANTHER" id="PTHR43745:SF2">
    <property type="entry name" value="NITROREDUCTASE MJ1384-RELATED"/>
    <property type="match status" value="1"/>
</dbReference>
<dbReference type="STRING" id="1218506.JF75_05640"/>